<feature type="domain" description="HTH myb-type" evidence="3">
    <location>
        <begin position="1"/>
        <end position="58"/>
    </location>
</feature>
<name>A0A4R3L6N7_9BACL</name>
<evidence type="ECO:0000259" key="2">
    <source>
        <dbReference type="PROSITE" id="PS50090"/>
    </source>
</evidence>
<dbReference type="PANTHER" id="PTHR41302">
    <property type="entry name" value="PRESPORE-SPECIFIC TRANSCRIPTIONAL REGULATOR RSFA-RELATED"/>
    <property type="match status" value="1"/>
</dbReference>
<dbReference type="RefSeq" id="WP_131924434.1">
    <property type="nucleotide sequence ID" value="NZ_SMAG01000003.1"/>
</dbReference>
<evidence type="ECO:0000259" key="3">
    <source>
        <dbReference type="PROSITE" id="PS51294"/>
    </source>
</evidence>
<dbReference type="Pfam" id="PF13921">
    <property type="entry name" value="Myb_DNA-bind_6"/>
    <property type="match status" value="1"/>
</dbReference>
<protein>
    <submittedName>
        <fullName evidence="4">Prespore-specific regulator</fullName>
    </submittedName>
</protein>
<dbReference type="Gene3D" id="1.10.10.60">
    <property type="entry name" value="Homeodomain-like"/>
    <property type="match status" value="1"/>
</dbReference>
<evidence type="ECO:0000256" key="1">
    <source>
        <dbReference type="SAM" id="Coils"/>
    </source>
</evidence>
<dbReference type="Proteomes" id="UP000294937">
    <property type="component" value="Unassembled WGS sequence"/>
</dbReference>
<evidence type="ECO:0000313" key="5">
    <source>
        <dbReference type="Proteomes" id="UP000294937"/>
    </source>
</evidence>
<evidence type="ECO:0000313" key="4">
    <source>
        <dbReference type="EMBL" id="TCS95082.1"/>
    </source>
</evidence>
<dbReference type="InterPro" id="IPR001005">
    <property type="entry name" value="SANT/Myb"/>
</dbReference>
<dbReference type="SUPFAM" id="SSF46689">
    <property type="entry name" value="Homeodomain-like"/>
    <property type="match status" value="1"/>
</dbReference>
<dbReference type="SMART" id="SM00717">
    <property type="entry name" value="SANT"/>
    <property type="match status" value="1"/>
</dbReference>
<accession>A0A4R3L6N7</accession>
<dbReference type="OrthoDB" id="2845592at2"/>
<gene>
    <name evidence="4" type="ORF">EDD58_103508</name>
</gene>
<feature type="domain" description="Myb-like" evidence="2">
    <location>
        <begin position="1"/>
        <end position="54"/>
    </location>
</feature>
<organism evidence="4 5">
    <name type="scientific">Hazenella coriacea</name>
    <dbReference type="NCBI Taxonomy" id="1179467"/>
    <lineage>
        <taxon>Bacteria</taxon>
        <taxon>Bacillati</taxon>
        <taxon>Bacillota</taxon>
        <taxon>Bacilli</taxon>
        <taxon>Bacillales</taxon>
        <taxon>Thermoactinomycetaceae</taxon>
        <taxon>Hazenella</taxon>
    </lineage>
</organism>
<dbReference type="InterPro" id="IPR014243">
    <property type="entry name" value="RsfA-like"/>
</dbReference>
<reference evidence="4 5" key="1">
    <citation type="submission" date="2019-03" db="EMBL/GenBank/DDBJ databases">
        <title>Genomic Encyclopedia of Type Strains, Phase IV (KMG-IV): sequencing the most valuable type-strain genomes for metagenomic binning, comparative biology and taxonomic classification.</title>
        <authorList>
            <person name="Goeker M."/>
        </authorList>
    </citation>
    <scope>NUCLEOTIDE SEQUENCE [LARGE SCALE GENOMIC DNA]</scope>
    <source>
        <strain evidence="4 5">DSM 45707</strain>
    </source>
</reference>
<dbReference type="EMBL" id="SMAG01000003">
    <property type="protein sequence ID" value="TCS95082.1"/>
    <property type="molecule type" value="Genomic_DNA"/>
</dbReference>
<comment type="caution">
    <text evidence="4">The sequence shown here is derived from an EMBL/GenBank/DDBJ whole genome shotgun (WGS) entry which is preliminary data.</text>
</comment>
<proteinExistence type="predicted"/>
<keyword evidence="5" id="KW-1185">Reference proteome</keyword>
<dbReference type="PANTHER" id="PTHR41302:SF2">
    <property type="entry name" value="PRESPORE SPECIFIC TRANSCRIPTIONAL ACTIVATOR RSFA"/>
    <property type="match status" value="1"/>
</dbReference>
<keyword evidence="1" id="KW-0175">Coiled coil</keyword>
<dbReference type="AlphaFoldDB" id="A0A4R3L6N7"/>
<dbReference type="InterPro" id="IPR009057">
    <property type="entry name" value="Homeodomain-like_sf"/>
</dbReference>
<dbReference type="PROSITE" id="PS51294">
    <property type="entry name" value="HTH_MYB"/>
    <property type="match status" value="1"/>
</dbReference>
<sequence length="188" mass="22393">MKGRRWTEEEDQLLREEVLQSIRDGGTQLHAFEKVGKQLGRTLGACGFRWNAVLRQQDPHSYKEAKRKRVHQQIQKSRGTSVESFAQIMTLLKQTERNYHDLREDVDRLTHTLSDRTKRYEQLQLENSQLKKEKDSYYLYEKEIKDRYFELVQLLKYMKENEDIQVNEINRKMHSTGIPVEAESDSSS</sequence>
<feature type="coiled-coil region" evidence="1">
    <location>
        <begin position="92"/>
        <end position="133"/>
    </location>
</feature>
<dbReference type="InterPro" id="IPR017930">
    <property type="entry name" value="Myb_dom"/>
</dbReference>
<dbReference type="PROSITE" id="PS50090">
    <property type="entry name" value="MYB_LIKE"/>
    <property type="match status" value="1"/>
</dbReference>